<dbReference type="EMBL" id="PKPP01003262">
    <property type="protein sequence ID" value="PWA70328.1"/>
    <property type="molecule type" value="Genomic_DNA"/>
</dbReference>
<dbReference type="EC" id="2.7.11.1" evidence="1"/>
<organism evidence="10 11">
    <name type="scientific">Artemisia annua</name>
    <name type="common">Sweet wormwood</name>
    <dbReference type="NCBI Taxonomy" id="35608"/>
    <lineage>
        <taxon>Eukaryota</taxon>
        <taxon>Viridiplantae</taxon>
        <taxon>Streptophyta</taxon>
        <taxon>Embryophyta</taxon>
        <taxon>Tracheophyta</taxon>
        <taxon>Spermatophyta</taxon>
        <taxon>Magnoliopsida</taxon>
        <taxon>eudicotyledons</taxon>
        <taxon>Gunneridae</taxon>
        <taxon>Pentapetalae</taxon>
        <taxon>asterids</taxon>
        <taxon>campanulids</taxon>
        <taxon>Asterales</taxon>
        <taxon>Asteraceae</taxon>
        <taxon>Asteroideae</taxon>
        <taxon>Anthemideae</taxon>
        <taxon>Artemisiinae</taxon>
        <taxon>Artemisia</taxon>
    </lineage>
</organism>
<keyword evidence="11" id="KW-1185">Reference proteome</keyword>
<evidence type="ECO:0000256" key="5">
    <source>
        <dbReference type="ARBA" id="ARBA00022777"/>
    </source>
</evidence>
<protein>
    <recommendedName>
        <fullName evidence="1">non-specific serine/threonine protein kinase</fullName>
        <ecNumber evidence="1">2.7.11.1</ecNumber>
    </recommendedName>
</protein>
<evidence type="ECO:0000256" key="7">
    <source>
        <dbReference type="ARBA" id="ARBA00047899"/>
    </source>
</evidence>
<dbReference type="FunFam" id="1.10.510.10:FF:001023">
    <property type="entry name" value="Os07g0541700 protein"/>
    <property type="match status" value="1"/>
</dbReference>
<gene>
    <name evidence="10" type="ORF">CTI12_AA289710</name>
</gene>
<keyword evidence="2" id="KW-0723">Serine/threonine-protein kinase</keyword>
<proteinExistence type="predicted"/>
<dbReference type="Gene3D" id="1.10.510.10">
    <property type="entry name" value="Transferase(Phosphotransferase) domain 1"/>
    <property type="match status" value="1"/>
</dbReference>
<dbReference type="STRING" id="35608.A0A2U1NA06"/>
<dbReference type="PROSITE" id="PS50011">
    <property type="entry name" value="PROTEIN_KINASE_DOM"/>
    <property type="match status" value="1"/>
</dbReference>
<keyword evidence="4" id="KW-0547">Nucleotide-binding</keyword>
<dbReference type="PANTHER" id="PTHR27006">
    <property type="entry name" value="PROMASTIGOTE SURFACE ANTIGEN PROTEIN PSA"/>
    <property type="match status" value="1"/>
</dbReference>
<dbReference type="OrthoDB" id="4062651at2759"/>
<evidence type="ECO:0000256" key="4">
    <source>
        <dbReference type="ARBA" id="ARBA00022741"/>
    </source>
</evidence>
<dbReference type="Proteomes" id="UP000245207">
    <property type="component" value="Unassembled WGS sequence"/>
</dbReference>
<dbReference type="InterPro" id="IPR000719">
    <property type="entry name" value="Prot_kinase_dom"/>
</dbReference>
<dbReference type="InterPro" id="IPR011009">
    <property type="entry name" value="Kinase-like_dom_sf"/>
</dbReference>
<dbReference type="GO" id="GO:0004674">
    <property type="term" value="F:protein serine/threonine kinase activity"/>
    <property type="evidence" value="ECO:0007669"/>
    <property type="project" value="UniProtKB-KW"/>
</dbReference>
<evidence type="ECO:0000259" key="9">
    <source>
        <dbReference type="PROSITE" id="PS50011"/>
    </source>
</evidence>
<comment type="catalytic activity">
    <reaction evidence="8">
        <text>L-seryl-[protein] + ATP = O-phospho-L-seryl-[protein] + ADP + H(+)</text>
        <dbReference type="Rhea" id="RHEA:17989"/>
        <dbReference type="Rhea" id="RHEA-COMP:9863"/>
        <dbReference type="Rhea" id="RHEA-COMP:11604"/>
        <dbReference type="ChEBI" id="CHEBI:15378"/>
        <dbReference type="ChEBI" id="CHEBI:29999"/>
        <dbReference type="ChEBI" id="CHEBI:30616"/>
        <dbReference type="ChEBI" id="CHEBI:83421"/>
        <dbReference type="ChEBI" id="CHEBI:456216"/>
        <dbReference type="EC" id="2.7.11.1"/>
    </reaction>
</comment>
<accession>A0A2U1NA06</accession>
<dbReference type="Gene3D" id="3.30.200.20">
    <property type="entry name" value="Phosphorylase Kinase, domain 1"/>
    <property type="match status" value="1"/>
</dbReference>
<reference evidence="10 11" key="1">
    <citation type="journal article" date="2018" name="Mol. Plant">
        <title>The genome of Artemisia annua provides insight into the evolution of Asteraceae family and artemisinin biosynthesis.</title>
        <authorList>
            <person name="Shen Q."/>
            <person name="Zhang L."/>
            <person name="Liao Z."/>
            <person name="Wang S."/>
            <person name="Yan T."/>
            <person name="Shi P."/>
            <person name="Liu M."/>
            <person name="Fu X."/>
            <person name="Pan Q."/>
            <person name="Wang Y."/>
            <person name="Lv Z."/>
            <person name="Lu X."/>
            <person name="Zhang F."/>
            <person name="Jiang W."/>
            <person name="Ma Y."/>
            <person name="Chen M."/>
            <person name="Hao X."/>
            <person name="Li L."/>
            <person name="Tang Y."/>
            <person name="Lv G."/>
            <person name="Zhou Y."/>
            <person name="Sun X."/>
            <person name="Brodelius P.E."/>
            <person name="Rose J.K.C."/>
            <person name="Tang K."/>
        </authorList>
    </citation>
    <scope>NUCLEOTIDE SEQUENCE [LARGE SCALE GENOMIC DNA]</scope>
    <source>
        <strain evidence="11">cv. Huhao1</strain>
        <tissue evidence="10">Leaf</tissue>
    </source>
</reference>
<dbReference type="PANTHER" id="PTHR27006:SF616">
    <property type="entry name" value="CYSTEINE-RICH RECEPTOR-LIKE PROTEIN KINASE 10"/>
    <property type="match status" value="1"/>
</dbReference>
<keyword evidence="6" id="KW-0067">ATP-binding</keyword>
<evidence type="ECO:0000256" key="3">
    <source>
        <dbReference type="ARBA" id="ARBA00022679"/>
    </source>
</evidence>
<evidence type="ECO:0000313" key="11">
    <source>
        <dbReference type="Proteomes" id="UP000245207"/>
    </source>
</evidence>
<keyword evidence="5 10" id="KW-0418">Kinase</keyword>
<name>A0A2U1NA06_ARTAN</name>
<feature type="domain" description="Protein kinase" evidence="9">
    <location>
        <begin position="123"/>
        <end position="409"/>
    </location>
</feature>
<evidence type="ECO:0000256" key="8">
    <source>
        <dbReference type="ARBA" id="ARBA00048679"/>
    </source>
</evidence>
<evidence type="ECO:0000256" key="6">
    <source>
        <dbReference type="ARBA" id="ARBA00022840"/>
    </source>
</evidence>
<sequence length="455" mass="50594">MDSSIKGVDSGGSKLHKSSNSSSKILLSILNVKLSSKSNKGFDIVTSKDLEIELELPKGSSDILGIGTGSLVGKLSISLGLKSISVSPIERVSICSPKGGRLKSLELFFGTLDSENKVLYKFDSKTISIATDYFSEANRILNYSDDMYKGRLPNDQDIAIVRPYYDIKNEHLMKEASILAQLEHENLFNLLGYCIEGMKVLLVYEFAPTASLDDLLYDSTCTLLDWNKRYKIILGVARVLVYLHKHAPLEIIHCNVQPGSVLLDKSLNPKLSGFMWARATNDTNCIDDDHCGGTYCTCGSEIMAPEYIRENILSNKVDVFSFGLLVLETISGRRTISCYGSKANRMLNYHIWRNWLKGTPSNIIDPRINVDSCSMTRFIEIGLLCIQEDAADRPTMEQVVDILLEKSYVALLIPKVPAWVISEYSNDTSSDDISSNDDDYDSVAVEEFALELGPR</sequence>
<evidence type="ECO:0000256" key="1">
    <source>
        <dbReference type="ARBA" id="ARBA00012513"/>
    </source>
</evidence>
<dbReference type="AlphaFoldDB" id="A0A2U1NA06"/>
<keyword evidence="3" id="KW-0808">Transferase</keyword>
<dbReference type="Pfam" id="PF07714">
    <property type="entry name" value="PK_Tyr_Ser-Thr"/>
    <property type="match status" value="1"/>
</dbReference>
<comment type="caution">
    <text evidence="10">The sequence shown here is derived from an EMBL/GenBank/DDBJ whole genome shotgun (WGS) entry which is preliminary data.</text>
</comment>
<comment type="catalytic activity">
    <reaction evidence="7">
        <text>L-threonyl-[protein] + ATP = O-phospho-L-threonyl-[protein] + ADP + H(+)</text>
        <dbReference type="Rhea" id="RHEA:46608"/>
        <dbReference type="Rhea" id="RHEA-COMP:11060"/>
        <dbReference type="Rhea" id="RHEA-COMP:11605"/>
        <dbReference type="ChEBI" id="CHEBI:15378"/>
        <dbReference type="ChEBI" id="CHEBI:30013"/>
        <dbReference type="ChEBI" id="CHEBI:30616"/>
        <dbReference type="ChEBI" id="CHEBI:61977"/>
        <dbReference type="ChEBI" id="CHEBI:456216"/>
        <dbReference type="EC" id="2.7.11.1"/>
    </reaction>
</comment>
<dbReference type="InterPro" id="IPR001245">
    <property type="entry name" value="Ser-Thr/Tyr_kinase_cat_dom"/>
</dbReference>
<evidence type="ECO:0000256" key="2">
    <source>
        <dbReference type="ARBA" id="ARBA00022527"/>
    </source>
</evidence>
<dbReference type="SUPFAM" id="SSF56112">
    <property type="entry name" value="Protein kinase-like (PK-like)"/>
    <property type="match status" value="1"/>
</dbReference>
<evidence type="ECO:0000313" key="10">
    <source>
        <dbReference type="EMBL" id="PWA70328.1"/>
    </source>
</evidence>
<dbReference type="GO" id="GO:0005524">
    <property type="term" value="F:ATP binding"/>
    <property type="evidence" value="ECO:0007669"/>
    <property type="project" value="UniProtKB-KW"/>
</dbReference>